<comment type="function">
    <text evidence="1">May act as a substrate-specific adapter of an E3 ubiquitin-protein ligase complex (CUL3-RBX1-BTB) which mediates the ubiquitination and subsequent proteasomal degradation of target proteins.</text>
</comment>
<dbReference type="SUPFAM" id="SSF47954">
    <property type="entry name" value="Cyclin-like"/>
    <property type="match status" value="2"/>
</dbReference>
<dbReference type="FunFam" id="1.10.472.10:FF:000001">
    <property type="entry name" value="G2/mitotic-specific cyclin"/>
    <property type="match status" value="1"/>
</dbReference>
<dbReference type="SUPFAM" id="SSF54695">
    <property type="entry name" value="POZ domain"/>
    <property type="match status" value="2"/>
</dbReference>
<keyword evidence="5" id="KW-0131">Cell cycle</keyword>
<evidence type="ECO:0000256" key="1">
    <source>
        <dbReference type="ARBA" id="ARBA00002668"/>
    </source>
</evidence>
<feature type="domain" description="BTB" evidence="8">
    <location>
        <begin position="565"/>
        <end position="627"/>
    </location>
</feature>
<dbReference type="Pfam" id="PF07707">
    <property type="entry name" value="BACK"/>
    <property type="match status" value="1"/>
</dbReference>
<dbReference type="CDD" id="cd18186">
    <property type="entry name" value="BTB_POZ_ZBTB_KLHL-like"/>
    <property type="match status" value="2"/>
</dbReference>
<dbReference type="InterPro" id="IPR036915">
    <property type="entry name" value="Cyclin-like_sf"/>
</dbReference>
<reference evidence="9" key="1">
    <citation type="submission" date="2020-06" db="EMBL/GenBank/DDBJ databases">
        <authorList>
            <person name="Li T."/>
            <person name="Hu X."/>
            <person name="Zhang T."/>
            <person name="Song X."/>
            <person name="Zhang H."/>
            <person name="Dai N."/>
            <person name="Sheng W."/>
            <person name="Hou X."/>
            <person name="Wei L."/>
        </authorList>
    </citation>
    <scope>NUCLEOTIDE SEQUENCE</scope>
    <source>
        <strain evidence="9">K16</strain>
        <tissue evidence="9">Leaf</tissue>
    </source>
</reference>
<comment type="caution">
    <text evidence="9">The sequence shown here is derived from an EMBL/GenBank/DDBJ whole genome shotgun (WGS) entry which is preliminary data.</text>
</comment>
<dbReference type="Pfam" id="PF00754">
    <property type="entry name" value="F5_F8_type_C"/>
    <property type="match status" value="1"/>
</dbReference>
<dbReference type="PANTHER" id="PTHR47457">
    <property type="entry name" value="OS05G0345500 PROTEIN"/>
    <property type="match status" value="1"/>
</dbReference>
<dbReference type="SMART" id="SM01332">
    <property type="entry name" value="Cyclin_C"/>
    <property type="match status" value="1"/>
</dbReference>
<dbReference type="SUPFAM" id="SSF49785">
    <property type="entry name" value="Galactose-binding domain-like"/>
    <property type="match status" value="1"/>
</dbReference>
<keyword evidence="10" id="KW-1185">Reference proteome</keyword>
<accession>A0AAE1T711</accession>
<dbReference type="Pfam" id="PF00651">
    <property type="entry name" value="BTB"/>
    <property type="match status" value="2"/>
</dbReference>
<dbReference type="GO" id="GO:0051301">
    <property type="term" value="P:cell division"/>
    <property type="evidence" value="ECO:0007669"/>
    <property type="project" value="UniProtKB-KW"/>
</dbReference>
<dbReference type="Pfam" id="PF12248">
    <property type="entry name" value="Methyltransf_FA"/>
    <property type="match status" value="1"/>
</dbReference>
<proteinExistence type="inferred from homology"/>
<comment type="pathway">
    <text evidence="2">Protein modification; protein ubiquitination.</text>
</comment>
<dbReference type="PROSITE" id="PS00292">
    <property type="entry name" value="CYCLINS"/>
    <property type="match status" value="1"/>
</dbReference>
<dbReference type="InterPro" id="IPR013763">
    <property type="entry name" value="Cyclin-like_dom"/>
</dbReference>
<dbReference type="Gene3D" id="1.25.40.420">
    <property type="match status" value="1"/>
</dbReference>
<evidence type="ECO:0000256" key="2">
    <source>
        <dbReference type="ARBA" id="ARBA00004906"/>
    </source>
</evidence>
<evidence type="ECO:0000256" key="7">
    <source>
        <dbReference type="SAM" id="MobiDB-lite"/>
    </source>
</evidence>
<dbReference type="Proteomes" id="UP001289374">
    <property type="component" value="Unassembled WGS sequence"/>
</dbReference>
<evidence type="ECO:0000256" key="3">
    <source>
        <dbReference type="ARBA" id="ARBA00022618"/>
    </source>
</evidence>
<evidence type="ECO:0000313" key="9">
    <source>
        <dbReference type="EMBL" id="KAK4383383.1"/>
    </source>
</evidence>
<dbReference type="InterPro" id="IPR006671">
    <property type="entry name" value="Cyclin_N"/>
</dbReference>
<dbReference type="InterPro" id="IPR011333">
    <property type="entry name" value="SKP1/BTB/POZ_sf"/>
</dbReference>
<reference evidence="9" key="2">
    <citation type="journal article" date="2024" name="Plant">
        <title>Genomic evolution and insights into agronomic trait innovations of Sesamum species.</title>
        <authorList>
            <person name="Miao H."/>
            <person name="Wang L."/>
            <person name="Qu L."/>
            <person name="Liu H."/>
            <person name="Sun Y."/>
            <person name="Le M."/>
            <person name="Wang Q."/>
            <person name="Wei S."/>
            <person name="Zheng Y."/>
            <person name="Lin W."/>
            <person name="Duan Y."/>
            <person name="Cao H."/>
            <person name="Xiong S."/>
            <person name="Wang X."/>
            <person name="Wei L."/>
            <person name="Li C."/>
            <person name="Ma Q."/>
            <person name="Ju M."/>
            <person name="Zhao R."/>
            <person name="Li G."/>
            <person name="Mu C."/>
            <person name="Tian Q."/>
            <person name="Mei H."/>
            <person name="Zhang T."/>
            <person name="Gao T."/>
            <person name="Zhang H."/>
        </authorList>
    </citation>
    <scope>NUCLEOTIDE SEQUENCE</scope>
    <source>
        <strain evidence="9">K16</strain>
    </source>
</reference>
<evidence type="ECO:0000256" key="5">
    <source>
        <dbReference type="ARBA" id="ARBA00023306"/>
    </source>
</evidence>
<dbReference type="InterPro" id="IPR011705">
    <property type="entry name" value="BACK"/>
</dbReference>
<comment type="similarity">
    <text evidence="6">Belongs to the cyclin family.</text>
</comment>
<dbReference type="InterPro" id="IPR000421">
    <property type="entry name" value="FA58C"/>
</dbReference>
<feature type="region of interest" description="Disordered" evidence="7">
    <location>
        <begin position="1"/>
        <end position="32"/>
    </location>
</feature>
<evidence type="ECO:0000313" key="10">
    <source>
        <dbReference type="Proteomes" id="UP001289374"/>
    </source>
</evidence>
<dbReference type="InterPro" id="IPR048258">
    <property type="entry name" value="Cyclins_cyclin-box"/>
</dbReference>
<dbReference type="CDD" id="cd20567">
    <property type="entry name" value="CYCLIN_AtCycB-like_rpt1"/>
    <property type="match status" value="1"/>
</dbReference>
<dbReference type="SMART" id="SM00385">
    <property type="entry name" value="CYCLIN"/>
    <property type="match status" value="2"/>
</dbReference>
<protein>
    <submittedName>
        <fullName evidence="9">BTB/POZ domain-containing protein</fullName>
    </submittedName>
</protein>
<dbReference type="AlphaFoldDB" id="A0AAE1T711"/>
<dbReference type="InterPro" id="IPR008979">
    <property type="entry name" value="Galactose-bd-like_sf"/>
</dbReference>
<dbReference type="Pfam" id="PF02984">
    <property type="entry name" value="Cyclin_C"/>
    <property type="match status" value="1"/>
</dbReference>
<gene>
    <name evidence="9" type="ORF">Sango_2780100</name>
</gene>
<dbReference type="SMART" id="SM00875">
    <property type="entry name" value="BACK"/>
    <property type="match status" value="1"/>
</dbReference>
<dbReference type="Gene3D" id="3.30.710.10">
    <property type="entry name" value="Potassium Channel Kv1.1, Chain A"/>
    <property type="match status" value="2"/>
</dbReference>
<organism evidence="9 10">
    <name type="scientific">Sesamum angolense</name>
    <dbReference type="NCBI Taxonomy" id="2727404"/>
    <lineage>
        <taxon>Eukaryota</taxon>
        <taxon>Viridiplantae</taxon>
        <taxon>Streptophyta</taxon>
        <taxon>Embryophyta</taxon>
        <taxon>Tracheophyta</taxon>
        <taxon>Spermatophyta</taxon>
        <taxon>Magnoliopsida</taxon>
        <taxon>eudicotyledons</taxon>
        <taxon>Gunneridae</taxon>
        <taxon>Pentapetalae</taxon>
        <taxon>asterids</taxon>
        <taxon>lamiids</taxon>
        <taxon>Lamiales</taxon>
        <taxon>Pedaliaceae</taxon>
        <taxon>Sesamum</taxon>
    </lineage>
</organism>
<evidence type="ECO:0000256" key="6">
    <source>
        <dbReference type="RuleBase" id="RU000383"/>
    </source>
</evidence>
<dbReference type="Pfam" id="PF00134">
    <property type="entry name" value="Cyclin_N"/>
    <property type="match status" value="1"/>
</dbReference>
<dbReference type="InterPro" id="IPR004367">
    <property type="entry name" value="Cyclin_C-dom"/>
</dbReference>
<evidence type="ECO:0000259" key="8">
    <source>
        <dbReference type="PROSITE" id="PS50097"/>
    </source>
</evidence>
<dbReference type="SMART" id="SM00225">
    <property type="entry name" value="BTB"/>
    <property type="match status" value="2"/>
</dbReference>
<sequence>MGGSNENFPGVMRPSTIRGGLKPGGGNFTAGVGNNRRALSTINRNIIGAPPHPCAVHKRGVLTERNAGCNKNPVNPAHRPVTSIRGVLLGSLLHNWLSKSIILHLRSQATLPTNFKYTSRGDCIIIDAEEYKPADDHDVPMFVQHTEAMMEEIDRMDEEVEMEDIDGDEPVVDIDSSDKKNPLAVTEYIDAIYAYYMKTEILSCVRLNYMSQQFDINERMRGILIDWLIEVHYKFELMDETLYLTINLIDRFLAVQSVVRKKLQLVGVTAMLLACKYEEVSVPVVDDLILISDKAYCRKEVLDMEKLMINTLQFNLSLPTPYVFMRRFLKAAQSDKKLELLSFFIIELCLVEYEMLRFPPSLLAAAAIFTAQCTLSGSKQWSKTCERHANYSQNQLMECAKLMGEFPSESGNREAHRSSVSAGLTKIDFMRNKRLNIEVNGKTVVDVAGVDLYCSSTFQSYWISIYDGLISIGKGRYPFQNLVFQWLDSNPNRSVQYVGLSSWDRHVGYRNINVLPLTQNHISLWKHVDCGEYNGMEDADEELEEDIGDYENWGLENFLESWELADVFFIVGKEARAIPAHKIVLAASGNFSLSSSGEDFIHLQDVSYPILHALLEYIYTGNTKVPESHLSSLKALSLQFEVSMLVKQCEEMMERFKLNKKLFDSGKSVEISYQSSRLNCCAVFLNKLPIDVKKLTSFRLTGEYSDVDIYIEGHGQVARVHRIILGLWSAPFTKMFTNGMTESVSSKVCLKDVCFDAFNIMLEFMYSGEVNKEDTMDIDTLLLQLLLLADQFGVSLLHQECCKRLLEHLSEDSVCQILQVIPSIPSCKLIEETCERKFSTHFDYCTTASTDFVMLDEATFRNILQHPDLTVTSEERVLNAILIWCCKAEELFGWDRVDDMMLNSSPELVFSERLNLLGEFLSFVRFPLLPYPMLQKLERSNLTTRIPKFNQLVKEAISFLEFGSSGHEKDINKFQHRRSSFKELQYICDGDSNGVLYFAGTSYGEHQWVNPVLSKKVTIAPSSPLSRFTDPKVLVSRSYQGTSYAGPRMEDGRTTSWWMVDIGHGHQLMCNYYTLRQDGSRAFIRHWNFQGSMDGNNWTNLRVHENDETMCKPGQYVSWPVVGPNALLPFRFFRVVLTAPTTDTTNPWSFCICFLELYGYFR</sequence>
<evidence type="ECO:0000256" key="4">
    <source>
        <dbReference type="ARBA" id="ARBA00023127"/>
    </source>
</evidence>
<dbReference type="InterPro" id="IPR000210">
    <property type="entry name" value="BTB/POZ_dom"/>
</dbReference>
<dbReference type="Gene3D" id="1.10.472.10">
    <property type="entry name" value="Cyclin-like"/>
    <property type="match status" value="2"/>
</dbReference>
<name>A0AAE1T711_9LAMI</name>
<feature type="domain" description="BTB" evidence="8">
    <location>
        <begin position="705"/>
        <end position="774"/>
    </location>
</feature>
<keyword evidence="4 6" id="KW-0195">Cyclin</keyword>
<dbReference type="Gene3D" id="2.60.120.260">
    <property type="entry name" value="Galactose-binding domain-like"/>
    <property type="match status" value="1"/>
</dbReference>
<dbReference type="InterPro" id="IPR022041">
    <property type="entry name" value="Methyltransf_FA"/>
</dbReference>
<dbReference type="EMBL" id="JACGWL010000572">
    <property type="protein sequence ID" value="KAK4383383.1"/>
    <property type="molecule type" value="Genomic_DNA"/>
</dbReference>
<keyword evidence="3" id="KW-0132">Cell division</keyword>
<dbReference type="PROSITE" id="PS50097">
    <property type="entry name" value="BTB"/>
    <property type="match status" value="2"/>
</dbReference>
<dbReference type="PANTHER" id="PTHR47457:SF1">
    <property type="entry name" value="BTB DOMAIN-CONTAINING PROTEIN-RELATED"/>
    <property type="match status" value="1"/>
</dbReference>